<proteinExistence type="predicted"/>
<dbReference type="InterPro" id="IPR028994">
    <property type="entry name" value="Integrin_alpha_N"/>
</dbReference>
<sequence length="421" mass="45599">MPISMPTEATRRVWTVRPLIPALGCAACLLGAGLSLAIDAADHQALTPVRFDKLLVSDRFFCEGATCADVDNDGQPDFIAGPFWFSGPGFDRPHRYRAGEPYEPKGYSDNFFTFAHDFNADGWVDVLVVPAPGEDASWFENPKGEDRLWRQRLAFAAVDNESPALVDVTGDGAPELICIAGGRFGYAAPPERPTDEAWPFHAVSPDLGYTRYTHGLGAGDVNGDGRADLLEKNGWWEQPAGAAAEALWRFHPVAFSEAGGAQMFAVDLDGDGDNDVVTSKNAHAYGLAWFENHREGDEHTFHEHPIIPERPAADPAELSVSQLHALGVADINGDGVPDLVTGKRYWAHSGRDPGADEPAVLMWLETVRDASGVRFTPHLIDKNSGVGTQVEVKDINSDGLFDVIVGNKKGLFVFRQAAPTP</sequence>
<dbReference type="KEGG" id="pnd:Pla175_26190"/>
<dbReference type="PANTHER" id="PTHR44103:SF1">
    <property type="entry name" value="PROPROTEIN CONVERTASE P"/>
    <property type="match status" value="1"/>
</dbReference>
<reference evidence="2 3" key="1">
    <citation type="submission" date="2019-02" db="EMBL/GenBank/DDBJ databases">
        <title>Deep-cultivation of Planctomycetes and their phenomic and genomic characterization uncovers novel biology.</title>
        <authorList>
            <person name="Wiegand S."/>
            <person name="Jogler M."/>
            <person name="Boedeker C."/>
            <person name="Pinto D."/>
            <person name="Vollmers J."/>
            <person name="Rivas-Marin E."/>
            <person name="Kohn T."/>
            <person name="Peeters S.H."/>
            <person name="Heuer A."/>
            <person name="Rast P."/>
            <person name="Oberbeckmann S."/>
            <person name="Bunk B."/>
            <person name="Jeske O."/>
            <person name="Meyerdierks A."/>
            <person name="Storesund J.E."/>
            <person name="Kallscheuer N."/>
            <person name="Luecker S."/>
            <person name="Lage O.M."/>
            <person name="Pohl T."/>
            <person name="Merkel B.J."/>
            <person name="Hornburger P."/>
            <person name="Mueller R.-W."/>
            <person name="Bruemmer F."/>
            <person name="Labrenz M."/>
            <person name="Spormann A.M."/>
            <person name="Op den Camp H."/>
            <person name="Overmann J."/>
            <person name="Amann R."/>
            <person name="Jetten M.S.M."/>
            <person name="Mascher T."/>
            <person name="Medema M.H."/>
            <person name="Devos D.P."/>
            <person name="Kaster A.-K."/>
            <person name="Ovreas L."/>
            <person name="Rohde M."/>
            <person name="Galperin M.Y."/>
            <person name="Jogler C."/>
        </authorList>
    </citation>
    <scope>NUCLEOTIDE SEQUENCE [LARGE SCALE GENOMIC DNA]</scope>
    <source>
        <strain evidence="2 3">Pla175</strain>
    </source>
</reference>
<evidence type="ECO:0000313" key="3">
    <source>
        <dbReference type="Proteomes" id="UP000317429"/>
    </source>
</evidence>
<name>A0A518DCM7_9BACT</name>
<dbReference type="Pfam" id="PF13517">
    <property type="entry name" value="FG-GAP_3"/>
    <property type="match status" value="2"/>
</dbReference>
<dbReference type="Proteomes" id="UP000317429">
    <property type="component" value="Chromosome"/>
</dbReference>
<dbReference type="PANTHER" id="PTHR44103">
    <property type="entry name" value="PROPROTEIN CONVERTASE P"/>
    <property type="match status" value="1"/>
</dbReference>
<protein>
    <submittedName>
        <fullName evidence="2">FG-GAP repeat protein</fullName>
    </submittedName>
</protein>
<accession>A0A518DCM7</accession>
<evidence type="ECO:0000313" key="2">
    <source>
        <dbReference type="EMBL" id="QDU89232.1"/>
    </source>
</evidence>
<dbReference type="Gene3D" id="2.130.10.130">
    <property type="entry name" value="Integrin alpha, N-terminal"/>
    <property type="match status" value="1"/>
</dbReference>
<organism evidence="2 3">
    <name type="scientific">Pirellulimonas nuda</name>
    <dbReference type="NCBI Taxonomy" id="2528009"/>
    <lineage>
        <taxon>Bacteria</taxon>
        <taxon>Pseudomonadati</taxon>
        <taxon>Planctomycetota</taxon>
        <taxon>Planctomycetia</taxon>
        <taxon>Pirellulales</taxon>
        <taxon>Lacipirellulaceae</taxon>
        <taxon>Pirellulimonas</taxon>
    </lineage>
</organism>
<dbReference type="EMBL" id="CP036291">
    <property type="protein sequence ID" value="QDU89232.1"/>
    <property type="molecule type" value="Genomic_DNA"/>
</dbReference>
<gene>
    <name evidence="2" type="ORF">Pla175_26190</name>
</gene>
<dbReference type="InterPro" id="IPR013517">
    <property type="entry name" value="FG-GAP"/>
</dbReference>
<keyword evidence="3" id="KW-1185">Reference proteome</keyword>
<dbReference type="AlphaFoldDB" id="A0A518DCM7"/>
<keyword evidence="1" id="KW-0732">Signal</keyword>
<dbReference type="SUPFAM" id="SSF69318">
    <property type="entry name" value="Integrin alpha N-terminal domain"/>
    <property type="match status" value="1"/>
</dbReference>
<evidence type="ECO:0000256" key="1">
    <source>
        <dbReference type="ARBA" id="ARBA00022729"/>
    </source>
</evidence>